<comment type="subcellular location">
    <subcellularLocation>
        <location evidence="1">Cell membrane</location>
        <topology evidence="1">Multi-pass membrane protein</topology>
    </subcellularLocation>
</comment>
<reference evidence="8 9" key="1">
    <citation type="submission" date="2018-09" db="EMBL/GenBank/DDBJ databases">
        <title>Genomic Encyclopedia of Archaeal and Bacterial Type Strains, Phase II (KMG-II): from individual species to whole genera.</title>
        <authorList>
            <person name="Goeker M."/>
        </authorList>
    </citation>
    <scope>NUCLEOTIDE SEQUENCE [LARGE SCALE GENOMIC DNA]</scope>
    <source>
        <strain evidence="8 9">DSM 26283</strain>
    </source>
</reference>
<evidence type="ECO:0000256" key="2">
    <source>
        <dbReference type="ARBA" id="ARBA00006679"/>
    </source>
</evidence>
<feature type="transmembrane region" description="Helical" evidence="7">
    <location>
        <begin position="120"/>
        <end position="140"/>
    </location>
</feature>
<dbReference type="EMBL" id="RAQJ01000001">
    <property type="protein sequence ID" value="RKE98133.1"/>
    <property type="molecule type" value="Genomic_DNA"/>
</dbReference>
<dbReference type="AlphaFoldDB" id="A0A420DV99"/>
<dbReference type="OrthoDB" id="346004at2"/>
<accession>A0A420DV99</accession>
<dbReference type="GO" id="GO:0005886">
    <property type="term" value="C:plasma membrane"/>
    <property type="evidence" value="ECO:0007669"/>
    <property type="project" value="UniProtKB-SubCell"/>
</dbReference>
<dbReference type="InterPro" id="IPR051907">
    <property type="entry name" value="DoxX-like_oxidoreductase"/>
</dbReference>
<comment type="similarity">
    <text evidence="2">Belongs to the DoxX family.</text>
</comment>
<evidence type="ECO:0000256" key="6">
    <source>
        <dbReference type="ARBA" id="ARBA00023136"/>
    </source>
</evidence>
<evidence type="ECO:0000256" key="1">
    <source>
        <dbReference type="ARBA" id="ARBA00004651"/>
    </source>
</evidence>
<evidence type="ECO:0000256" key="4">
    <source>
        <dbReference type="ARBA" id="ARBA00022692"/>
    </source>
</evidence>
<dbReference type="Proteomes" id="UP000284892">
    <property type="component" value="Unassembled WGS sequence"/>
</dbReference>
<keyword evidence="5 7" id="KW-1133">Transmembrane helix</keyword>
<dbReference type="PANTHER" id="PTHR33452">
    <property type="entry name" value="OXIDOREDUCTASE CATD-RELATED"/>
    <property type="match status" value="1"/>
</dbReference>
<gene>
    <name evidence="8" type="ORF">BXY80_0207</name>
</gene>
<dbReference type="InterPro" id="IPR032808">
    <property type="entry name" value="DoxX"/>
</dbReference>
<evidence type="ECO:0000256" key="3">
    <source>
        <dbReference type="ARBA" id="ARBA00022475"/>
    </source>
</evidence>
<evidence type="ECO:0000313" key="9">
    <source>
        <dbReference type="Proteomes" id="UP000284892"/>
    </source>
</evidence>
<feature type="transmembrane region" description="Helical" evidence="7">
    <location>
        <begin position="82"/>
        <end position="100"/>
    </location>
</feature>
<name>A0A420DV99_9FLAO</name>
<keyword evidence="6 7" id="KW-0472">Membrane</keyword>
<dbReference type="RefSeq" id="WP_120199359.1">
    <property type="nucleotide sequence ID" value="NZ_RAQJ01000001.1"/>
</dbReference>
<feature type="transmembrane region" description="Helical" evidence="7">
    <location>
        <begin position="54"/>
        <end position="75"/>
    </location>
</feature>
<proteinExistence type="inferred from homology"/>
<dbReference type="PANTHER" id="PTHR33452:SF1">
    <property type="entry name" value="INNER MEMBRANE PROTEIN YPHA-RELATED"/>
    <property type="match status" value="1"/>
</dbReference>
<dbReference type="Pfam" id="PF07681">
    <property type="entry name" value="DoxX"/>
    <property type="match status" value="1"/>
</dbReference>
<sequence length="147" mass="16452">MKDLIFRTNTDLNPLIIRILLGIVIFVHGAQKLFGWFGGSGFENTMNYLTETMNLPWAIAFLTILLESIGAFALIVGLATRFLAISFTIIALGIVFTTHFEHGFFMNWFGNQAGEGYEYFLLWLGMSVALIFSGGGRYALDRLIAKK</sequence>
<organism evidence="8 9">
    <name type="scientific">Ichthyenterobacterium magnum</name>
    <dbReference type="NCBI Taxonomy" id="1230530"/>
    <lineage>
        <taxon>Bacteria</taxon>
        <taxon>Pseudomonadati</taxon>
        <taxon>Bacteroidota</taxon>
        <taxon>Flavobacteriia</taxon>
        <taxon>Flavobacteriales</taxon>
        <taxon>Flavobacteriaceae</taxon>
        <taxon>Ichthyenterobacterium</taxon>
    </lineage>
</organism>
<evidence type="ECO:0000256" key="5">
    <source>
        <dbReference type="ARBA" id="ARBA00022989"/>
    </source>
</evidence>
<keyword evidence="3" id="KW-1003">Cell membrane</keyword>
<evidence type="ECO:0000256" key="7">
    <source>
        <dbReference type="SAM" id="Phobius"/>
    </source>
</evidence>
<feature type="transmembrane region" description="Helical" evidence="7">
    <location>
        <begin position="12"/>
        <end position="34"/>
    </location>
</feature>
<comment type="caution">
    <text evidence="8">The sequence shown here is derived from an EMBL/GenBank/DDBJ whole genome shotgun (WGS) entry which is preliminary data.</text>
</comment>
<protein>
    <submittedName>
        <fullName evidence="8">Putative oxidoreductase</fullName>
    </submittedName>
</protein>
<keyword evidence="9" id="KW-1185">Reference proteome</keyword>
<evidence type="ECO:0000313" key="8">
    <source>
        <dbReference type="EMBL" id="RKE98133.1"/>
    </source>
</evidence>
<keyword evidence="4 7" id="KW-0812">Transmembrane</keyword>